<feature type="domain" description="MID" evidence="15">
    <location>
        <begin position="881"/>
        <end position="1037"/>
    </location>
</feature>
<evidence type="ECO:0000259" key="15">
    <source>
        <dbReference type="Pfam" id="PF18296"/>
    </source>
</evidence>
<feature type="region of interest" description="Disordered" evidence="12">
    <location>
        <begin position="1196"/>
        <end position="1263"/>
    </location>
</feature>
<evidence type="ECO:0000256" key="10">
    <source>
        <dbReference type="ARBA" id="ARBA00032008"/>
    </source>
</evidence>
<feature type="compositionally biased region" description="Polar residues" evidence="12">
    <location>
        <begin position="571"/>
        <end position="593"/>
    </location>
</feature>
<evidence type="ECO:0000256" key="5">
    <source>
        <dbReference type="ARBA" id="ARBA00023015"/>
    </source>
</evidence>
<feature type="region of interest" description="Disordered" evidence="12">
    <location>
        <begin position="564"/>
        <end position="644"/>
    </location>
</feature>
<dbReference type="PANTHER" id="PTHR48249">
    <property type="entry name" value="MEDIATOR OF RNA POLYMERASE II TRANSCRIPTION SUBUNIT 13"/>
    <property type="match status" value="1"/>
</dbReference>
<dbReference type="InterPro" id="IPR021643">
    <property type="entry name" value="Mediator_Med13_N"/>
</dbReference>
<proteinExistence type="inferred from homology"/>
<comment type="subunit">
    <text evidence="11">Component of the SRB8-11 complex, which itself associates with the Mediator complex.</text>
</comment>
<reference evidence="16 17" key="1">
    <citation type="submission" date="2023-08" db="EMBL/GenBank/DDBJ databases">
        <title>Black Yeasts Isolated from many extreme environments.</title>
        <authorList>
            <person name="Coleine C."/>
            <person name="Stajich J.E."/>
            <person name="Selbmann L."/>
        </authorList>
    </citation>
    <scope>NUCLEOTIDE SEQUENCE [LARGE SCALE GENOMIC DNA]</scope>
    <source>
        <strain evidence="16 17">CCFEE 5885</strain>
    </source>
</reference>
<comment type="subcellular location">
    <subcellularLocation>
        <location evidence="1 11">Nucleus</location>
    </subcellularLocation>
</comment>
<evidence type="ECO:0000256" key="6">
    <source>
        <dbReference type="ARBA" id="ARBA00023159"/>
    </source>
</evidence>
<dbReference type="Pfam" id="PF06333">
    <property type="entry name" value="Med13_C"/>
    <property type="match status" value="1"/>
</dbReference>
<evidence type="ECO:0000256" key="4">
    <source>
        <dbReference type="ARBA" id="ARBA00022491"/>
    </source>
</evidence>
<comment type="function">
    <text evidence="9 11">Component of the SRB8-11 complex. The SRB8-11 complex is a regulatory module of the Mediator complex which is itself involved in regulation of basal and activated RNA polymerase II-dependent transcription. The SRB8-11 complex may be involved in the transcriptional repression of a subset of genes regulated by Mediator. It may inhibit the association of the Mediator complex with RNA polymerase II to form the holoenzyme complex.</text>
</comment>
<keyword evidence="17" id="KW-1185">Reference proteome</keyword>
<dbReference type="InterPro" id="IPR051139">
    <property type="entry name" value="Mediator_complx_sub13"/>
</dbReference>
<dbReference type="InterPro" id="IPR009401">
    <property type="entry name" value="Med13_C"/>
</dbReference>
<evidence type="ECO:0000256" key="7">
    <source>
        <dbReference type="ARBA" id="ARBA00023163"/>
    </source>
</evidence>
<dbReference type="InterPro" id="IPR041285">
    <property type="entry name" value="MID_MedPIWI"/>
</dbReference>
<accession>A0ABR0KIP7</accession>
<feature type="domain" description="Mediator complex subunit Med13 C-terminal" evidence="13">
    <location>
        <begin position="1047"/>
        <end position="1374"/>
    </location>
</feature>
<dbReference type="EMBL" id="JAVRRG010000024">
    <property type="protein sequence ID" value="KAK5096102.1"/>
    <property type="molecule type" value="Genomic_DNA"/>
</dbReference>
<keyword evidence="6 11" id="KW-0010">Activator</keyword>
<comment type="caution">
    <text evidence="16">The sequence shown here is derived from an EMBL/GenBank/DDBJ whole genome shotgun (WGS) entry which is preliminary data.</text>
</comment>
<evidence type="ECO:0000256" key="11">
    <source>
        <dbReference type="RuleBase" id="RU364134"/>
    </source>
</evidence>
<comment type="similarity">
    <text evidence="2 11">Belongs to the Mediator complex subunit 13 family.</text>
</comment>
<feature type="region of interest" description="Disordered" evidence="12">
    <location>
        <begin position="663"/>
        <end position="717"/>
    </location>
</feature>
<dbReference type="Pfam" id="PF11597">
    <property type="entry name" value="Med13_N"/>
    <property type="match status" value="1"/>
</dbReference>
<keyword evidence="8 11" id="KW-0539">Nucleus</keyword>
<evidence type="ECO:0000256" key="12">
    <source>
        <dbReference type="SAM" id="MobiDB-lite"/>
    </source>
</evidence>
<feature type="compositionally biased region" description="Polar residues" evidence="12">
    <location>
        <begin position="703"/>
        <end position="717"/>
    </location>
</feature>
<sequence length="1385" mass="151871">MAIHNEFPGNLSTNTYILHDFSEIAYIVCSAAISAALDKNSNIQNVNPKSRMLERLRNAEKQFRQASIMVCLDPKKLELFTFYKKIDIMKDQKSVLTKFGHVCKLNHCIIAQKGACRVLDLLKPEMARTYELFSAAVISNLRLRAYDGSKAINAGLGIYLMPSRPLISEDTWPTQAPQTKWHLQKLELQVVPSGQLLLAVRNANWPPVTAMPDLIDLDILPADLADGLTLYLAPTGQLARYCGEWATSLSLEQAVLTEQHTNIKGLRHRMRWMEKVQAWLSKRSVDPPISFGPGTIWLQAEIPVLSQLDTDNSATRSIEWRTIYWPVVLSYAFLNSRQSNEEVAFDVGPNDPLVIAQEWYLNGAADAQSADTAVKNQMNNDLVHENGQLFDDEFQVGSPQQFMSFPMQAFAQAQTVYPTPPDFMNAQPTPGFSVNGAAQTPVTTQQTPAAYHSSPLATTTDAGGAPVQQSAIANFLTHNENDDLFDDMEDDEIDQQSLAHEPNWDFFNVGNVEAESKYEPEEQTADQVPKGDIDAVEPAGVAMQEIESSEAFAADQLSVVANRPDEGRVSGKNNATSEEQQQLAAPVSQNGVESTSTAAPKKTTSDANPKSNSASADTSSPSAKRRRSSAYDVASPKENMRDSKYAPHGKYWFELKKPATTIESYPAPMPSYRRTSSSDDSSCSSQSSSTFDEEHAEGPALGSWTQYNPVSPAATAQQPNAVDDLDSAEFDVEVDALLKVIAAATGLEPFTTPVPVRGNPHVQGQDDAERRSMVIQLLSEQLTQSSLLKNFQSMQLPRPNQTAVFDVAVDNAGSSTSLNAASISELVAIQPANPHAKTRSKISTMEHGKLRLRQADSDIAADFSITNYWESLNLQPLSGDKDILALCIHPEGLNYVQGCDTFLQRMSETYGACNLGVHRRNSLKGVTATGLVAWNTLVDLPSVCQKVGKALASADGEEDCTVVYVIIPGDDLTSCLRLCDAFVEIYEALDHDSHLDMGDVVLQLLPSSFVVSSDTLVIPPEAQYVNLALEVYQRVPPLNDRPNSALCAPAMLLEEPAARDIHFEMTSKMVSPLARYGQCCHLAYCFSSDQKWLAATWSDATGNVALSISYCLFDETRDTKRSRSDVVEHMSRTSTHLMNRQRSKWWLAVVKVGMFETEELQEWHFVSSQLSEEQNTLSRTVLLTVELQSHLSLQGSSSSSRQFQTSNVYGPNTLSTPVSTPQAINTTSPEQAVPATPTTMSGFAASAQTPPEHSAEAGGDNETYLANPLEDSWMATLAFGLKQSCDLFETRPALASGFLLKKAAPQGNAGARMAILSVNLISVPRRPASPISLQEREHILQDILTQYRGLHTLAVARHCLDSQDGCVPWHIATAYKGANVLERFA</sequence>
<dbReference type="Pfam" id="PF18296">
    <property type="entry name" value="MID_MedPIWI"/>
    <property type="match status" value="1"/>
</dbReference>
<evidence type="ECO:0000256" key="9">
    <source>
        <dbReference type="ARBA" id="ARBA00025661"/>
    </source>
</evidence>
<keyword evidence="7 11" id="KW-0804">Transcription</keyword>
<keyword evidence="4 11" id="KW-0678">Repressor</keyword>
<dbReference type="Proteomes" id="UP001345013">
    <property type="component" value="Unassembled WGS sequence"/>
</dbReference>
<evidence type="ECO:0000256" key="2">
    <source>
        <dbReference type="ARBA" id="ARBA00009354"/>
    </source>
</evidence>
<gene>
    <name evidence="16" type="primary">SSN2</name>
    <name evidence="16" type="ORF">LTR24_002802</name>
</gene>
<evidence type="ECO:0000259" key="14">
    <source>
        <dbReference type="Pfam" id="PF11597"/>
    </source>
</evidence>
<dbReference type="PANTHER" id="PTHR48249:SF3">
    <property type="entry name" value="MEDIATOR OF RNA POLYMERASE II TRANSCRIPTION SUBUNIT 13"/>
    <property type="match status" value="1"/>
</dbReference>
<evidence type="ECO:0000256" key="3">
    <source>
        <dbReference type="ARBA" id="ARBA00019618"/>
    </source>
</evidence>
<evidence type="ECO:0000256" key="8">
    <source>
        <dbReference type="ARBA" id="ARBA00023242"/>
    </source>
</evidence>
<name>A0ABR0KIP7_9EURO</name>
<feature type="compositionally biased region" description="Low complexity" evidence="12">
    <location>
        <begin position="1196"/>
        <end position="1206"/>
    </location>
</feature>
<evidence type="ECO:0000256" key="1">
    <source>
        <dbReference type="ARBA" id="ARBA00004123"/>
    </source>
</evidence>
<evidence type="ECO:0000313" key="17">
    <source>
        <dbReference type="Proteomes" id="UP001345013"/>
    </source>
</evidence>
<organism evidence="16 17">
    <name type="scientific">Lithohypha guttulata</name>
    <dbReference type="NCBI Taxonomy" id="1690604"/>
    <lineage>
        <taxon>Eukaryota</taxon>
        <taxon>Fungi</taxon>
        <taxon>Dikarya</taxon>
        <taxon>Ascomycota</taxon>
        <taxon>Pezizomycotina</taxon>
        <taxon>Eurotiomycetes</taxon>
        <taxon>Chaetothyriomycetidae</taxon>
        <taxon>Chaetothyriales</taxon>
        <taxon>Trichomeriaceae</taxon>
        <taxon>Lithohypha</taxon>
    </lineage>
</organism>
<feature type="domain" description="Mediator complex subunit Med13 N-terminal" evidence="14">
    <location>
        <begin position="6"/>
        <end position="329"/>
    </location>
</feature>
<feature type="compositionally biased region" description="Low complexity" evidence="12">
    <location>
        <begin position="611"/>
        <end position="622"/>
    </location>
</feature>
<evidence type="ECO:0000259" key="13">
    <source>
        <dbReference type="Pfam" id="PF06333"/>
    </source>
</evidence>
<feature type="compositionally biased region" description="Polar residues" evidence="12">
    <location>
        <begin position="1207"/>
        <end position="1251"/>
    </location>
</feature>
<evidence type="ECO:0000313" key="16">
    <source>
        <dbReference type="EMBL" id="KAK5096102.1"/>
    </source>
</evidence>
<feature type="compositionally biased region" description="Low complexity" evidence="12">
    <location>
        <begin position="678"/>
        <end position="689"/>
    </location>
</feature>
<keyword evidence="5 11" id="KW-0805">Transcription regulation</keyword>
<protein>
    <recommendedName>
        <fullName evidence="3 11">Mediator of RNA polymerase II transcription subunit 13</fullName>
    </recommendedName>
    <alternativeName>
        <fullName evidence="10 11">Mediator complex subunit 13</fullName>
    </alternativeName>
</protein>